<dbReference type="InterPro" id="IPR054477">
    <property type="entry name" value="LTN1_E3_ligase_6th"/>
</dbReference>
<keyword evidence="1" id="KW-0863">Zinc-finger</keyword>
<keyword evidence="1" id="KW-0862">Zinc</keyword>
<dbReference type="GO" id="GO:0043023">
    <property type="term" value="F:ribosomal large subunit binding"/>
    <property type="evidence" value="ECO:0007669"/>
    <property type="project" value="TreeGrafter"/>
</dbReference>
<feature type="signal peptide" evidence="3">
    <location>
        <begin position="1"/>
        <end position="15"/>
    </location>
</feature>
<accession>A0AA47M3A6</accession>
<dbReference type="AlphaFoldDB" id="A0AA47M3A6"/>
<feature type="domain" description="E3 ubiquitin-protein ligase listerin HEAT repeat region" evidence="4">
    <location>
        <begin position="282"/>
        <end position="402"/>
    </location>
</feature>
<keyword evidence="6" id="KW-1185">Reference proteome</keyword>
<dbReference type="PANTHER" id="PTHR12389:SF0">
    <property type="entry name" value="E3 UBIQUITIN-PROTEIN LIGASE LISTERIN"/>
    <property type="match status" value="1"/>
</dbReference>
<dbReference type="EC" id="2.3.2.27" evidence="1"/>
<comment type="similarity">
    <text evidence="1">Belongs to the LTN1 family.</text>
</comment>
<dbReference type="GO" id="GO:0005829">
    <property type="term" value="C:cytosol"/>
    <property type="evidence" value="ECO:0007669"/>
    <property type="project" value="UniProtKB-UniRule"/>
</dbReference>
<evidence type="ECO:0000256" key="1">
    <source>
        <dbReference type="RuleBase" id="RU367090"/>
    </source>
</evidence>
<keyword evidence="3" id="KW-0732">Signal</keyword>
<reference evidence="5" key="1">
    <citation type="journal article" date="2023" name="Front. Mar. Sci.">
        <title>A new Merluccius polli reference genome to investigate the effects of global change in West African waters.</title>
        <authorList>
            <person name="Mateo J.L."/>
            <person name="Blanco-Fernandez C."/>
            <person name="Garcia-Vazquez E."/>
            <person name="Machado-Schiaffino G."/>
        </authorList>
    </citation>
    <scope>NUCLEOTIDE SEQUENCE</scope>
    <source>
        <strain evidence="5">C29</strain>
        <tissue evidence="5">Fin</tissue>
    </source>
</reference>
<proteinExistence type="inferred from homology"/>
<keyword evidence="1" id="KW-0808">Transferase</keyword>
<dbReference type="InterPro" id="IPR039795">
    <property type="entry name" value="LTN1/Rkr1"/>
</dbReference>
<comment type="pathway">
    <text evidence="1">Protein modification; protein ubiquitination.</text>
</comment>
<name>A0AA47M3A6_MERPO</name>
<dbReference type="GO" id="GO:0072344">
    <property type="term" value="P:rescue of stalled ribosome"/>
    <property type="evidence" value="ECO:0007669"/>
    <property type="project" value="UniProtKB-UniRule"/>
</dbReference>
<comment type="function">
    <text evidence="1">E3 ubiquitin-protein ligase. Component of the ribosome quality control complex (RQC), a ribosome-associated complex that mediates ubiquitination and extraction of incompletely synthesized nascent chains for proteasomal degradation.</text>
</comment>
<gene>
    <name evidence="5" type="primary">ltn1_0</name>
    <name evidence="5" type="ORF">N1851_032340</name>
</gene>
<evidence type="ECO:0000256" key="2">
    <source>
        <dbReference type="SAM" id="MobiDB-lite"/>
    </source>
</evidence>
<feature type="region of interest" description="Disordered" evidence="2">
    <location>
        <begin position="180"/>
        <end position="200"/>
    </location>
</feature>
<feature type="domain" description="E3 ubiquitin-protein ligase listerin HEAT repeat region" evidence="4">
    <location>
        <begin position="144"/>
        <end position="261"/>
    </location>
</feature>
<evidence type="ECO:0000259" key="4">
    <source>
        <dbReference type="Pfam" id="PF22999"/>
    </source>
</evidence>
<feature type="chain" id="PRO_5041221561" description="E3 ubiquitin-protein ligase listerin" evidence="3">
    <location>
        <begin position="16"/>
        <end position="428"/>
    </location>
</feature>
<dbReference type="GO" id="GO:0061630">
    <property type="term" value="F:ubiquitin protein ligase activity"/>
    <property type="evidence" value="ECO:0007669"/>
    <property type="project" value="UniProtKB-UniRule"/>
</dbReference>
<dbReference type="EMBL" id="JAOPHQ010006123">
    <property type="protein sequence ID" value="KAK0132767.1"/>
    <property type="molecule type" value="Genomic_DNA"/>
</dbReference>
<sequence>MFSVLCYMLTQDVSASVAPPQTACENVSGLGNPWVQLFVCENATLIVALSRFFSSPPAAAADTLPAELTAEWTDFFIEGIYSLLLHLPVKITEAFAEPDDPLFPLAVLRSVGVALTYIPVQQLQKNSLPPYLIADQKTNLPAALQTLLNTLCPLLLFKARPLQITVYLLLEKVMGQLPECDGEGESSKTEDDAEEPSLSPPESLMAVLSACEDLCESVLAGVQVGEFAVVQPLSVEYSCFLGYLLSWKLLLSFFKASPSHLCPYFCGPAPKNVNLGTVHTGTKLRVQYSLYLKRSHSLHKLLIHLFKMMPENPVYPGQSADTKDTKTFFTESLSLDVDKTAGVEWELPHLACGVYYSAVQDLPAMVRLWWNSQEKRVSAAVERFTTRHVSPVLSAQEITSVHASTQTFDSMTADVASTLTHFRRGRGI</sequence>
<dbReference type="GO" id="GO:1990116">
    <property type="term" value="P:ribosome-associated ubiquitin-dependent protein catabolic process"/>
    <property type="evidence" value="ECO:0007669"/>
    <property type="project" value="UniProtKB-UniRule"/>
</dbReference>
<dbReference type="GO" id="GO:0008270">
    <property type="term" value="F:zinc ion binding"/>
    <property type="evidence" value="ECO:0007669"/>
    <property type="project" value="UniProtKB-KW"/>
</dbReference>
<comment type="caution">
    <text evidence="5">The sequence shown here is derived from an EMBL/GenBank/DDBJ whole genome shotgun (WGS) entry which is preliminary data.</text>
</comment>
<evidence type="ECO:0000256" key="3">
    <source>
        <dbReference type="SAM" id="SignalP"/>
    </source>
</evidence>
<evidence type="ECO:0000313" key="6">
    <source>
        <dbReference type="Proteomes" id="UP001174136"/>
    </source>
</evidence>
<dbReference type="GO" id="GO:1990112">
    <property type="term" value="C:RQC complex"/>
    <property type="evidence" value="ECO:0007669"/>
    <property type="project" value="UniProtKB-UniRule"/>
</dbReference>
<evidence type="ECO:0000313" key="5">
    <source>
        <dbReference type="EMBL" id="KAK0132767.1"/>
    </source>
</evidence>
<dbReference type="Proteomes" id="UP001174136">
    <property type="component" value="Unassembled WGS sequence"/>
</dbReference>
<comment type="subunit">
    <text evidence="1">Component of the ribosome quality control complex (RQC).</text>
</comment>
<keyword evidence="1" id="KW-0479">Metal-binding</keyword>
<keyword evidence="1" id="KW-0833">Ubl conjugation pathway</keyword>
<dbReference type="PANTHER" id="PTHR12389">
    <property type="entry name" value="ZINC FINGER PROTEIN 294"/>
    <property type="match status" value="1"/>
</dbReference>
<protein>
    <recommendedName>
        <fullName evidence="1">E3 ubiquitin-protein ligase listerin</fullName>
        <ecNumber evidence="1">2.3.2.27</ecNumber>
    </recommendedName>
    <alternativeName>
        <fullName evidence="1">RING-type E3 ubiquitin transferase listerin</fullName>
    </alternativeName>
</protein>
<comment type="catalytic activity">
    <reaction evidence="1">
        <text>S-ubiquitinyl-[E2 ubiquitin-conjugating enzyme]-L-cysteine + [acceptor protein]-L-lysine = [E2 ubiquitin-conjugating enzyme]-L-cysteine + N(6)-ubiquitinyl-[acceptor protein]-L-lysine.</text>
        <dbReference type="EC" id="2.3.2.27"/>
    </reaction>
</comment>
<dbReference type="Pfam" id="PF22999">
    <property type="entry name" value="LTN1_E3_ligase_6th"/>
    <property type="match status" value="2"/>
</dbReference>
<organism evidence="5 6">
    <name type="scientific">Merluccius polli</name>
    <name type="common">Benguela hake</name>
    <name type="synonym">Merluccius cadenati</name>
    <dbReference type="NCBI Taxonomy" id="89951"/>
    <lineage>
        <taxon>Eukaryota</taxon>
        <taxon>Metazoa</taxon>
        <taxon>Chordata</taxon>
        <taxon>Craniata</taxon>
        <taxon>Vertebrata</taxon>
        <taxon>Euteleostomi</taxon>
        <taxon>Actinopterygii</taxon>
        <taxon>Neopterygii</taxon>
        <taxon>Teleostei</taxon>
        <taxon>Neoteleostei</taxon>
        <taxon>Acanthomorphata</taxon>
        <taxon>Zeiogadaria</taxon>
        <taxon>Gadariae</taxon>
        <taxon>Gadiformes</taxon>
        <taxon>Gadoidei</taxon>
        <taxon>Merlucciidae</taxon>
        <taxon>Merluccius</taxon>
    </lineage>
</organism>